<dbReference type="GO" id="GO:0032543">
    <property type="term" value="P:mitochondrial translation"/>
    <property type="evidence" value="ECO:0007669"/>
    <property type="project" value="TreeGrafter"/>
</dbReference>
<evidence type="ECO:0000256" key="3">
    <source>
        <dbReference type="ARBA" id="ARBA00022598"/>
    </source>
</evidence>
<keyword evidence="12" id="KW-0175">Coiled coil</keyword>
<keyword evidence="4 11" id="KW-0547">Nucleotide-binding</keyword>
<dbReference type="InterPro" id="IPR009080">
    <property type="entry name" value="tRNAsynth_Ia_anticodon-bd"/>
</dbReference>
<dbReference type="InterPro" id="IPR035684">
    <property type="entry name" value="ArgRS_core"/>
</dbReference>
<dbReference type="EC" id="6.1.1.19" evidence="2"/>
<evidence type="ECO:0000256" key="10">
    <source>
        <dbReference type="ARBA" id="ARBA00049595"/>
    </source>
</evidence>
<dbReference type="PANTHER" id="PTHR11956:SF11">
    <property type="entry name" value="ARGININE--TRNA LIGASE, MITOCHONDRIAL-RELATED"/>
    <property type="match status" value="1"/>
</dbReference>
<evidence type="ECO:0000256" key="2">
    <source>
        <dbReference type="ARBA" id="ARBA00012837"/>
    </source>
</evidence>
<evidence type="ECO:0000256" key="4">
    <source>
        <dbReference type="ARBA" id="ARBA00022741"/>
    </source>
</evidence>
<keyword evidence="15" id="KW-1185">Reference proteome</keyword>
<dbReference type="Gene3D" id="3.40.50.620">
    <property type="entry name" value="HUPs"/>
    <property type="match status" value="1"/>
</dbReference>
<dbReference type="EMBL" id="JPKZ01000732">
    <property type="protein sequence ID" value="KHN85759.1"/>
    <property type="molecule type" value="Genomic_DNA"/>
</dbReference>
<dbReference type="PANTHER" id="PTHR11956">
    <property type="entry name" value="ARGINYL-TRNA SYNTHETASE"/>
    <property type="match status" value="1"/>
</dbReference>
<evidence type="ECO:0000256" key="6">
    <source>
        <dbReference type="ARBA" id="ARBA00022917"/>
    </source>
</evidence>
<evidence type="ECO:0000313" key="15">
    <source>
        <dbReference type="Proteomes" id="UP000031036"/>
    </source>
</evidence>
<feature type="domain" description="DALR anticodon binding" evidence="13">
    <location>
        <begin position="314"/>
        <end position="412"/>
    </location>
</feature>
<reference evidence="14 15" key="1">
    <citation type="submission" date="2014-11" db="EMBL/GenBank/DDBJ databases">
        <title>Genetic blueprint of the zoonotic pathogen Toxocara canis.</title>
        <authorList>
            <person name="Zhu X.-Q."/>
            <person name="Korhonen P.K."/>
            <person name="Cai H."/>
            <person name="Young N.D."/>
            <person name="Nejsum P."/>
            <person name="von Samson-Himmelstjerna G."/>
            <person name="Boag P.R."/>
            <person name="Tan P."/>
            <person name="Li Q."/>
            <person name="Min J."/>
            <person name="Yang Y."/>
            <person name="Wang X."/>
            <person name="Fang X."/>
            <person name="Hall R.S."/>
            <person name="Hofmann A."/>
            <person name="Sternberg P.W."/>
            <person name="Jex A.R."/>
            <person name="Gasser R.B."/>
        </authorList>
    </citation>
    <scope>NUCLEOTIDE SEQUENCE [LARGE SCALE GENOMIC DNA]</scope>
    <source>
        <strain evidence="14">PN_DK_2014</strain>
    </source>
</reference>
<evidence type="ECO:0000313" key="14">
    <source>
        <dbReference type="EMBL" id="KHN85759.1"/>
    </source>
</evidence>
<proteinExistence type="inferred from homology"/>
<organism evidence="14 15">
    <name type="scientific">Toxocara canis</name>
    <name type="common">Canine roundworm</name>
    <dbReference type="NCBI Taxonomy" id="6265"/>
    <lineage>
        <taxon>Eukaryota</taxon>
        <taxon>Metazoa</taxon>
        <taxon>Ecdysozoa</taxon>
        <taxon>Nematoda</taxon>
        <taxon>Chromadorea</taxon>
        <taxon>Rhabditida</taxon>
        <taxon>Spirurina</taxon>
        <taxon>Ascaridomorpha</taxon>
        <taxon>Ascaridoidea</taxon>
        <taxon>Toxocaridae</taxon>
        <taxon>Toxocara</taxon>
    </lineage>
</organism>
<evidence type="ECO:0000256" key="12">
    <source>
        <dbReference type="SAM" id="Coils"/>
    </source>
</evidence>
<dbReference type="Gene3D" id="1.10.730.10">
    <property type="entry name" value="Isoleucyl-tRNA Synthetase, Domain 1"/>
    <property type="match status" value="1"/>
</dbReference>
<feature type="coiled-coil region" evidence="12">
    <location>
        <begin position="314"/>
        <end position="341"/>
    </location>
</feature>
<gene>
    <name evidence="14" type="primary">Rars2</name>
    <name evidence="14" type="ORF">Tcan_12362</name>
</gene>
<evidence type="ECO:0000256" key="1">
    <source>
        <dbReference type="ARBA" id="ARBA00005594"/>
    </source>
</evidence>
<dbReference type="Proteomes" id="UP000031036">
    <property type="component" value="Unassembled WGS sequence"/>
</dbReference>
<dbReference type="Pfam" id="PF00750">
    <property type="entry name" value="tRNA-synt_1d"/>
    <property type="match status" value="1"/>
</dbReference>
<evidence type="ECO:0000256" key="11">
    <source>
        <dbReference type="RuleBase" id="RU363038"/>
    </source>
</evidence>
<dbReference type="Pfam" id="PF05746">
    <property type="entry name" value="DALR_1"/>
    <property type="match status" value="1"/>
</dbReference>
<sequence>MVGDTVISINYLGDWGSQFAMIAAHWPKVRPSDEVWSRCSDLEKINLLTNCYVEANAIAKDDLDFRAKSRQIFVEMEKELIAGHLNSERLRFWNEVRQISVRHLDEFYRQLRIKFDVLSPESENVKRADELIDELFKKGIAQLTADGMTVVKDERIEGYAAIRKSDHSTLYLSRELASILRREALYAADAYLFVVDRAQSRHFEFLKCLLSVIGRDDLAARIHHIPFGRVKGLSTRKGRTEAVDEIIDRGRELAADFVRNSKTIKVDESEICDVAQNLSISTVIVNDLKRSRNSEYLFSFKDAFQMNQRNALLLQMKHSRLVSLEKRNEELRTELDAKGDREAGLELELDEEARRLVTHLWQFDEALFSSWRKMDPCHVTVYLLQLANLIGSASASLRVLGEPHDRALSRKIAVESGGFFALAEAPQQLFCILDVAAAEGGAGGEKYFNMCQTNVTYQRICRTPNNIQYMTQQLPGMTLSILENPHYVAGALP</sequence>
<dbReference type="SMART" id="SM00836">
    <property type="entry name" value="DALR_1"/>
    <property type="match status" value="1"/>
</dbReference>
<dbReference type="SUPFAM" id="SSF52374">
    <property type="entry name" value="Nucleotidylyl transferase"/>
    <property type="match status" value="1"/>
</dbReference>
<dbReference type="STRING" id="6265.A0A0B2VWI5"/>
<keyword evidence="5 11" id="KW-0067">ATP-binding</keyword>
<dbReference type="PRINTS" id="PR01038">
    <property type="entry name" value="TRNASYNTHARG"/>
</dbReference>
<dbReference type="GO" id="GO:0005739">
    <property type="term" value="C:mitochondrion"/>
    <property type="evidence" value="ECO:0007669"/>
    <property type="project" value="TreeGrafter"/>
</dbReference>
<evidence type="ECO:0000256" key="7">
    <source>
        <dbReference type="ARBA" id="ARBA00023146"/>
    </source>
</evidence>
<dbReference type="InterPro" id="IPR014729">
    <property type="entry name" value="Rossmann-like_a/b/a_fold"/>
</dbReference>
<dbReference type="InterPro" id="IPR001278">
    <property type="entry name" value="Arg-tRNA-ligase"/>
</dbReference>
<name>A0A0B2VWI5_TOXCA</name>
<protein>
    <recommendedName>
        <fullName evidence="8">Probable arginine--tRNA ligase, mitochondrial</fullName>
        <ecNumber evidence="2">6.1.1.19</ecNumber>
    </recommendedName>
</protein>
<evidence type="ECO:0000259" key="13">
    <source>
        <dbReference type="SMART" id="SM00836"/>
    </source>
</evidence>
<dbReference type="OrthoDB" id="68056at2759"/>
<comment type="function">
    <text evidence="10">Catalyzes the attachment of arginine to tRNA(Arg) in a two-step reaction: arginine is first activated by ATP to form Arg-AMP and then transferred to the acceptor end of tRNA(Arg).</text>
</comment>
<dbReference type="GO" id="GO:0004814">
    <property type="term" value="F:arginine-tRNA ligase activity"/>
    <property type="evidence" value="ECO:0007669"/>
    <property type="project" value="UniProtKB-EC"/>
</dbReference>
<keyword evidence="6 11" id="KW-0648">Protein biosynthesis</keyword>
<keyword evidence="7 11" id="KW-0030">Aminoacyl-tRNA synthetase</keyword>
<keyword evidence="3 11" id="KW-0436">Ligase</keyword>
<accession>A0A0B2VWI5</accession>
<comment type="caution">
    <text evidence="14">The sequence shown here is derived from an EMBL/GenBank/DDBJ whole genome shotgun (WGS) entry which is preliminary data.</text>
</comment>
<dbReference type="GO" id="GO:0005524">
    <property type="term" value="F:ATP binding"/>
    <property type="evidence" value="ECO:0007669"/>
    <property type="project" value="UniProtKB-KW"/>
</dbReference>
<evidence type="ECO:0000256" key="8">
    <source>
        <dbReference type="ARBA" id="ARBA00039495"/>
    </source>
</evidence>
<dbReference type="InterPro" id="IPR008909">
    <property type="entry name" value="DALR_anticod-bd"/>
</dbReference>
<dbReference type="OMA" id="YLTRDIC"/>
<dbReference type="SUPFAM" id="SSF47323">
    <property type="entry name" value="Anticodon-binding domain of a subclass of class I aminoacyl-tRNA synthetases"/>
    <property type="match status" value="1"/>
</dbReference>
<comment type="catalytic activity">
    <reaction evidence="9">
        <text>tRNA(Arg) + L-arginine + ATP = L-arginyl-tRNA(Arg) + AMP + diphosphate</text>
        <dbReference type="Rhea" id="RHEA:20301"/>
        <dbReference type="Rhea" id="RHEA-COMP:9658"/>
        <dbReference type="Rhea" id="RHEA-COMP:9673"/>
        <dbReference type="ChEBI" id="CHEBI:30616"/>
        <dbReference type="ChEBI" id="CHEBI:32682"/>
        <dbReference type="ChEBI" id="CHEBI:33019"/>
        <dbReference type="ChEBI" id="CHEBI:78442"/>
        <dbReference type="ChEBI" id="CHEBI:78513"/>
        <dbReference type="ChEBI" id="CHEBI:456215"/>
        <dbReference type="EC" id="6.1.1.19"/>
    </reaction>
</comment>
<dbReference type="AlphaFoldDB" id="A0A0B2VWI5"/>
<evidence type="ECO:0000256" key="9">
    <source>
        <dbReference type="ARBA" id="ARBA00049339"/>
    </source>
</evidence>
<comment type="similarity">
    <text evidence="1 11">Belongs to the class-I aminoacyl-tRNA synthetase family.</text>
</comment>
<evidence type="ECO:0000256" key="5">
    <source>
        <dbReference type="ARBA" id="ARBA00022840"/>
    </source>
</evidence>
<dbReference type="GO" id="GO:0006420">
    <property type="term" value="P:arginyl-tRNA aminoacylation"/>
    <property type="evidence" value="ECO:0007669"/>
    <property type="project" value="InterPro"/>
</dbReference>